<dbReference type="STRING" id="1263868.RESH_04877"/>
<reference evidence="1 2" key="1">
    <citation type="journal article" date="2013" name="Mar. Genomics">
        <title>Expression of sulfatases in Rhodopirellula baltica and the diversity of sulfatases in the genus Rhodopirellula.</title>
        <authorList>
            <person name="Wegner C.E."/>
            <person name="Richter-Heitmann T."/>
            <person name="Klindworth A."/>
            <person name="Klockow C."/>
            <person name="Richter M."/>
            <person name="Achstetter T."/>
            <person name="Glockner F.O."/>
            <person name="Harder J."/>
        </authorList>
    </citation>
    <scope>NUCLEOTIDE SEQUENCE [LARGE SCALE GENOMIC DNA]</scope>
    <source>
        <strain evidence="1 2">SH398</strain>
    </source>
</reference>
<comment type="caution">
    <text evidence="1">The sequence shown here is derived from an EMBL/GenBank/DDBJ whole genome shotgun (WGS) entry which is preliminary data.</text>
</comment>
<dbReference type="Proteomes" id="UP000011996">
    <property type="component" value="Unassembled WGS sequence"/>
</dbReference>
<evidence type="ECO:0000313" key="1">
    <source>
        <dbReference type="EMBL" id="EMI24506.1"/>
    </source>
</evidence>
<sequence>MFAVAPAYKRRQRLKGSLVITARFRFPARQWTNSLAERSN</sequence>
<gene>
    <name evidence="1" type="ORF">RESH_04877</name>
</gene>
<accession>M5RZ71</accession>
<dbReference type="PATRIC" id="fig|1263868.3.peg.5302"/>
<dbReference type="AlphaFoldDB" id="M5RZ71"/>
<proteinExistence type="predicted"/>
<evidence type="ECO:0000313" key="2">
    <source>
        <dbReference type="Proteomes" id="UP000011996"/>
    </source>
</evidence>
<dbReference type="EMBL" id="ANOF01000155">
    <property type="protein sequence ID" value="EMI24506.1"/>
    <property type="molecule type" value="Genomic_DNA"/>
</dbReference>
<name>M5RZ71_9BACT</name>
<protein>
    <submittedName>
        <fullName evidence="1">Uncharacterized protein</fullName>
    </submittedName>
</protein>
<organism evidence="1 2">
    <name type="scientific">Rhodopirellula europaea SH398</name>
    <dbReference type="NCBI Taxonomy" id="1263868"/>
    <lineage>
        <taxon>Bacteria</taxon>
        <taxon>Pseudomonadati</taxon>
        <taxon>Planctomycetota</taxon>
        <taxon>Planctomycetia</taxon>
        <taxon>Pirellulales</taxon>
        <taxon>Pirellulaceae</taxon>
        <taxon>Rhodopirellula</taxon>
    </lineage>
</organism>